<proteinExistence type="predicted"/>
<dbReference type="EMBL" id="FNWT01000003">
    <property type="protein sequence ID" value="SEH46845.1"/>
    <property type="molecule type" value="Genomic_DNA"/>
</dbReference>
<dbReference type="EMBL" id="FOGP01000004">
    <property type="protein sequence ID" value="SER52585.1"/>
    <property type="molecule type" value="Genomic_DNA"/>
</dbReference>
<sequence>MKERDTIETMSDFAEVILSSAQRLGVETDVDAPELAGYLESMEAFQRDSTEQAADALLELEDSDLENVAGGKGHSCGQSMGEAFDHAFECWSNDKCATFLWN</sequence>
<evidence type="ECO:0000313" key="1">
    <source>
        <dbReference type="EMBL" id="SEH46845.1"/>
    </source>
</evidence>
<accession>A0A1H9PXL9</accession>
<organism evidence="2 3">
    <name type="scientific">Parafannyhessea umbonata</name>
    <dbReference type="NCBI Taxonomy" id="604330"/>
    <lineage>
        <taxon>Bacteria</taxon>
        <taxon>Bacillati</taxon>
        <taxon>Actinomycetota</taxon>
        <taxon>Coriobacteriia</taxon>
        <taxon>Coriobacteriales</taxon>
        <taxon>Atopobiaceae</taxon>
        <taxon>Parafannyhessea</taxon>
    </lineage>
</organism>
<name>A0A1H9PXL9_9ACTN</name>
<reference evidence="2" key="1">
    <citation type="submission" date="2016-10" db="EMBL/GenBank/DDBJ databases">
        <authorList>
            <person name="de Groot N.N."/>
        </authorList>
    </citation>
    <scope>NUCLEOTIDE SEQUENCE [LARGE SCALE GENOMIC DNA]</scope>
    <source>
        <strain evidence="2">KHGC19</strain>
    </source>
</reference>
<dbReference type="AlphaFoldDB" id="A0A1H9PXL9"/>
<dbReference type="Proteomes" id="UP000199135">
    <property type="component" value="Unassembled WGS sequence"/>
</dbReference>
<reference evidence="3 4" key="2">
    <citation type="submission" date="2016-10" db="EMBL/GenBank/DDBJ databases">
        <authorList>
            <person name="Varghese N."/>
            <person name="Submissions S."/>
        </authorList>
    </citation>
    <scope>NUCLEOTIDE SEQUENCE [LARGE SCALE GENOMIC DNA]</scope>
    <source>
        <strain evidence="3">KHGC19</strain>
        <strain evidence="1 4">WCP15</strain>
    </source>
</reference>
<gene>
    <name evidence="2" type="ORF">SAMN05216446_1144</name>
    <name evidence="1" type="ORF">SAMN05216447_10321</name>
</gene>
<keyword evidence="4" id="KW-1185">Reference proteome</keyword>
<dbReference type="RefSeq" id="WP_078687376.1">
    <property type="nucleotide sequence ID" value="NZ_FNWT01000003.1"/>
</dbReference>
<evidence type="ECO:0000313" key="2">
    <source>
        <dbReference type="EMBL" id="SER52585.1"/>
    </source>
</evidence>
<dbReference type="Proteomes" id="UP000199128">
    <property type="component" value="Unassembled WGS sequence"/>
</dbReference>
<evidence type="ECO:0000313" key="4">
    <source>
        <dbReference type="Proteomes" id="UP000199135"/>
    </source>
</evidence>
<evidence type="ECO:0000313" key="3">
    <source>
        <dbReference type="Proteomes" id="UP000199128"/>
    </source>
</evidence>
<protein>
    <submittedName>
        <fullName evidence="2">Uncharacterized protein</fullName>
    </submittedName>
</protein>